<reference evidence="1" key="2">
    <citation type="submission" date="2021-08" db="EMBL/GenBank/DDBJ databases">
        <authorList>
            <person name="Tani A."/>
            <person name="Ola A."/>
            <person name="Ogura Y."/>
            <person name="Katsura K."/>
            <person name="Hayashi T."/>
        </authorList>
    </citation>
    <scope>NUCLEOTIDE SEQUENCE</scope>
    <source>
        <strain evidence="1">DSM 16372</strain>
    </source>
</reference>
<evidence type="ECO:0000313" key="1">
    <source>
        <dbReference type="EMBL" id="GJD90622.1"/>
    </source>
</evidence>
<dbReference type="RefSeq" id="WP_238230743.1">
    <property type="nucleotide sequence ID" value="NZ_BPQO01000020.1"/>
</dbReference>
<dbReference type="Gene3D" id="3.90.226.10">
    <property type="entry name" value="2-enoyl-CoA Hydratase, Chain A, domain 1"/>
    <property type="match status" value="1"/>
</dbReference>
<dbReference type="EMBL" id="BPQO01000020">
    <property type="protein sequence ID" value="GJD90622.1"/>
    <property type="molecule type" value="Genomic_DNA"/>
</dbReference>
<comment type="caution">
    <text evidence="1">The sequence shown here is derived from an EMBL/GenBank/DDBJ whole genome shotgun (WGS) entry which is preliminary data.</text>
</comment>
<gene>
    <name evidence="1" type="ORF">BHAOGJBA_4164</name>
</gene>
<dbReference type="Proteomes" id="UP001055247">
    <property type="component" value="Unassembled WGS sequence"/>
</dbReference>
<dbReference type="SUPFAM" id="SSF52096">
    <property type="entry name" value="ClpP/crotonase"/>
    <property type="match status" value="1"/>
</dbReference>
<keyword evidence="2" id="KW-1185">Reference proteome</keyword>
<protein>
    <submittedName>
        <fullName evidence="1">Uncharacterized protein</fullName>
    </submittedName>
</protein>
<dbReference type="AlphaFoldDB" id="A0AAV4ZQ65"/>
<sequence length="318" mass="35214">MGWVLGNGRLVYLDGTIDAQAGNRLETFIKENKISSTSTVVLNSSGGSLLGGIELGKVIRKHGLRTDVGRKEVKPEYDGTTPGICMSACTLAYLGGRFRFLPEASKFGVHRFYWPDKGQSDADAAQMLSAVVTSYMKEMDIDVELFRLSTLKGGDEMYEVPHATLAKLKVVNYGFEQPRWTIEGANELVYLKGERETVYGINKFIIYCNGRSQPILHVIFDPQGREDEVMGLNQHDLVIDGRNRPITPGAREIKNGWYNGVYPLSPALVQAIASAGTVGTILRSTEESPIFLGFDRLPVAGGEQKIRSYMTACRPRRR</sequence>
<evidence type="ECO:0000313" key="2">
    <source>
        <dbReference type="Proteomes" id="UP001055247"/>
    </source>
</evidence>
<reference evidence="1" key="1">
    <citation type="journal article" date="2016" name="Front. Microbiol.">
        <title>Genome Sequence of the Piezophilic, Mesophilic Sulfate-Reducing Bacterium Desulfovibrio indicus J2T.</title>
        <authorList>
            <person name="Cao J."/>
            <person name="Maignien L."/>
            <person name="Shao Z."/>
            <person name="Alain K."/>
            <person name="Jebbar M."/>
        </authorList>
    </citation>
    <scope>NUCLEOTIDE SEQUENCE</scope>
    <source>
        <strain evidence="1">DSM 16372</strain>
    </source>
</reference>
<accession>A0AAV4ZQ65</accession>
<organism evidence="1 2">
    <name type="scientific">Methylobacterium hispanicum</name>
    <dbReference type="NCBI Taxonomy" id="270350"/>
    <lineage>
        <taxon>Bacteria</taxon>
        <taxon>Pseudomonadati</taxon>
        <taxon>Pseudomonadota</taxon>
        <taxon>Alphaproteobacteria</taxon>
        <taxon>Hyphomicrobiales</taxon>
        <taxon>Methylobacteriaceae</taxon>
        <taxon>Methylobacterium</taxon>
    </lineage>
</organism>
<proteinExistence type="predicted"/>
<dbReference type="InterPro" id="IPR029045">
    <property type="entry name" value="ClpP/crotonase-like_dom_sf"/>
</dbReference>
<name>A0AAV4ZQ65_9HYPH</name>